<reference evidence="1" key="1">
    <citation type="submission" date="2013-07" db="EMBL/GenBank/DDBJ databases">
        <title>The genome of Eucalyptus grandis.</title>
        <authorList>
            <person name="Schmutz J."/>
            <person name="Hayes R."/>
            <person name="Myburg A."/>
            <person name="Tuskan G."/>
            <person name="Grattapaglia D."/>
            <person name="Rokhsar D.S."/>
        </authorList>
    </citation>
    <scope>NUCLEOTIDE SEQUENCE</scope>
    <source>
        <tissue evidence="1">Leaf extractions</tissue>
    </source>
</reference>
<name>A0A059CQP6_EUCGR</name>
<dbReference type="EMBL" id="KK198755">
    <property type="protein sequence ID" value="KCW80275.1"/>
    <property type="molecule type" value="Genomic_DNA"/>
</dbReference>
<protein>
    <submittedName>
        <fullName evidence="1">Uncharacterized protein</fullName>
    </submittedName>
</protein>
<dbReference type="Gramene" id="KCW80275">
    <property type="protein sequence ID" value="KCW80275"/>
    <property type="gene ID" value="EUGRSUZ_C01631"/>
</dbReference>
<accession>A0A059CQP6</accession>
<gene>
    <name evidence="1" type="ORF">EUGRSUZ_C01631</name>
</gene>
<organism evidence="1">
    <name type="scientific">Eucalyptus grandis</name>
    <name type="common">Flooded gum</name>
    <dbReference type="NCBI Taxonomy" id="71139"/>
    <lineage>
        <taxon>Eukaryota</taxon>
        <taxon>Viridiplantae</taxon>
        <taxon>Streptophyta</taxon>
        <taxon>Embryophyta</taxon>
        <taxon>Tracheophyta</taxon>
        <taxon>Spermatophyta</taxon>
        <taxon>Magnoliopsida</taxon>
        <taxon>eudicotyledons</taxon>
        <taxon>Gunneridae</taxon>
        <taxon>Pentapetalae</taxon>
        <taxon>rosids</taxon>
        <taxon>malvids</taxon>
        <taxon>Myrtales</taxon>
        <taxon>Myrtaceae</taxon>
        <taxon>Myrtoideae</taxon>
        <taxon>Eucalypteae</taxon>
        <taxon>Eucalyptus</taxon>
    </lineage>
</organism>
<evidence type="ECO:0000313" key="1">
    <source>
        <dbReference type="EMBL" id="KCW80275.1"/>
    </source>
</evidence>
<dbReference type="InParanoid" id="A0A059CQP6"/>
<sequence length="69" mass="8172">MLKRGLDRLDFFGNIGYSWLHFPWKIVRSIVRENLEKVETSTTMKSYMTSKAWRYSHPAKVCVFKDASL</sequence>
<dbReference type="AlphaFoldDB" id="A0A059CQP6"/>
<proteinExistence type="predicted"/>